<sequence>MELSIPEYVRNNTQTRSTGKPNRNLTRGEPLEDKCKGVTFSWIFNVTEPSSSGRFSYFDRSGGTHREYVVQPSSQEAQDLKSFMASKKFFSRVGRAWKRRYILYGPPGTGKSSLIAAIANYTQYDVYDMKLTEREREDHHLHDEPQRGFGSRTAEVGQDGPPHFHGFEAFKVLACKVSQFEEKFGEIEELIVKVDITPADITEVLIQRRGDSLKKVIEAL</sequence>
<dbReference type="InterPro" id="IPR050747">
    <property type="entry name" value="Mitochondrial_chaperone_BCS1"/>
</dbReference>
<dbReference type="InParanoid" id="D8SIH2"/>
<gene>
    <name evidence="4" type="ORF">SELMODRAFT_422466</name>
</gene>
<dbReference type="InterPro" id="IPR027417">
    <property type="entry name" value="P-loop_NTPase"/>
</dbReference>
<dbReference type="InterPro" id="IPR058017">
    <property type="entry name" value="At3g28540-like_C"/>
</dbReference>
<evidence type="ECO:0000256" key="1">
    <source>
        <dbReference type="SAM" id="MobiDB-lite"/>
    </source>
</evidence>
<dbReference type="Gene3D" id="3.40.50.300">
    <property type="entry name" value="P-loop containing nucleotide triphosphate hydrolases"/>
    <property type="match status" value="1"/>
</dbReference>
<feature type="region of interest" description="Disordered" evidence="1">
    <location>
        <begin position="1"/>
        <end position="30"/>
    </location>
</feature>
<protein>
    <submittedName>
        <fullName evidence="4">Uncharacterized protein</fullName>
    </submittedName>
</protein>
<dbReference type="Pfam" id="PF25568">
    <property type="entry name" value="AAA_lid_At3g28540"/>
    <property type="match status" value="1"/>
</dbReference>
<dbReference type="EMBL" id="GL377621">
    <property type="protein sequence ID" value="EFJ15869.1"/>
    <property type="molecule type" value="Genomic_DNA"/>
</dbReference>
<accession>D8SIH2</accession>
<proteinExistence type="predicted"/>
<dbReference type="PANTHER" id="PTHR23070">
    <property type="entry name" value="BCS1 AAA-TYPE ATPASE"/>
    <property type="match status" value="1"/>
</dbReference>
<name>D8SIH2_SELML</name>
<organism evidence="5">
    <name type="scientific">Selaginella moellendorffii</name>
    <name type="common">Spikemoss</name>
    <dbReference type="NCBI Taxonomy" id="88036"/>
    <lineage>
        <taxon>Eukaryota</taxon>
        <taxon>Viridiplantae</taxon>
        <taxon>Streptophyta</taxon>
        <taxon>Embryophyta</taxon>
        <taxon>Tracheophyta</taxon>
        <taxon>Lycopodiopsida</taxon>
        <taxon>Selaginellales</taxon>
        <taxon>Selaginellaceae</taxon>
        <taxon>Selaginella</taxon>
    </lineage>
</organism>
<dbReference type="InterPro" id="IPR003959">
    <property type="entry name" value="ATPase_AAA_core"/>
</dbReference>
<dbReference type="Proteomes" id="UP000001514">
    <property type="component" value="Unassembled WGS sequence"/>
</dbReference>
<dbReference type="HOGENOM" id="CLU_1257955_0_0_1"/>
<dbReference type="AlphaFoldDB" id="D8SIH2"/>
<dbReference type="eggNOG" id="KOG0743">
    <property type="taxonomic scope" value="Eukaryota"/>
</dbReference>
<evidence type="ECO:0000259" key="2">
    <source>
        <dbReference type="Pfam" id="PF00004"/>
    </source>
</evidence>
<dbReference type="Gramene" id="EFJ15869">
    <property type="protein sequence ID" value="EFJ15869"/>
    <property type="gene ID" value="SELMODRAFT_422466"/>
</dbReference>
<dbReference type="Pfam" id="PF00004">
    <property type="entry name" value="AAA"/>
    <property type="match status" value="1"/>
</dbReference>
<dbReference type="GO" id="GO:0016887">
    <property type="term" value="F:ATP hydrolysis activity"/>
    <property type="evidence" value="ECO:0007669"/>
    <property type="project" value="InterPro"/>
</dbReference>
<feature type="domain" description="AAA+ ATPase At3g28540-like C-terminal" evidence="3">
    <location>
        <begin position="166"/>
        <end position="216"/>
    </location>
</feature>
<reference evidence="4 5" key="1">
    <citation type="journal article" date="2011" name="Science">
        <title>The Selaginella genome identifies genetic changes associated with the evolution of vascular plants.</title>
        <authorList>
            <person name="Banks J.A."/>
            <person name="Nishiyama T."/>
            <person name="Hasebe M."/>
            <person name="Bowman J.L."/>
            <person name="Gribskov M."/>
            <person name="dePamphilis C."/>
            <person name="Albert V.A."/>
            <person name="Aono N."/>
            <person name="Aoyama T."/>
            <person name="Ambrose B.A."/>
            <person name="Ashton N.W."/>
            <person name="Axtell M.J."/>
            <person name="Barker E."/>
            <person name="Barker M.S."/>
            <person name="Bennetzen J.L."/>
            <person name="Bonawitz N.D."/>
            <person name="Chapple C."/>
            <person name="Cheng C."/>
            <person name="Correa L.G."/>
            <person name="Dacre M."/>
            <person name="DeBarry J."/>
            <person name="Dreyer I."/>
            <person name="Elias M."/>
            <person name="Engstrom E.M."/>
            <person name="Estelle M."/>
            <person name="Feng L."/>
            <person name="Finet C."/>
            <person name="Floyd S.K."/>
            <person name="Frommer W.B."/>
            <person name="Fujita T."/>
            <person name="Gramzow L."/>
            <person name="Gutensohn M."/>
            <person name="Harholt J."/>
            <person name="Hattori M."/>
            <person name="Heyl A."/>
            <person name="Hirai T."/>
            <person name="Hiwatashi Y."/>
            <person name="Ishikawa M."/>
            <person name="Iwata M."/>
            <person name="Karol K.G."/>
            <person name="Koehler B."/>
            <person name="Kolukisaoglu U."/>
            <person name="Kubo M."/>
            <person name="Kurata T."/>
            <person name="Lalonde S."/>
            <person name="Li K."/>
            <person name="Li Y."/>
            <person name="Litt A."/>
            <person name="Lyons E."/>
            <person name="Manning G."/>
            <person name="Maruyama T."/>
            <person name="Michael T.P."/>
            <person name="Mikami K."/>
            <person name="Miyazaki S."/>
            <person name="Morinaga S."/>
            <person name="Murata T."/>
            <person name="Mueller-Roeber B."/>
            <person name="Nelson D.R."/>
            <person name="Obara M."/>
            <person name="Oguri Y."/>
            <person name="Olmstead R.G."/>
            <person name="Onodera N."/>
            <person name="Petersen B.L."/>
            <person name="Pils B."/>
            <person name="Prigge M."/>
            <person name="Rensing S.A."/>
            <person name="Riano-Pachon D.M."/>
            <person name="Roberts A.W."/>
            <person name="Sato Y."/>
            <person name="Scheller H.V."/>
            <person name="Schulz B."/>
            <person name="Schulz C."/>
            <person name="Shakirov E.V."/>
            <person name="Shibagaki N."/>
            <person name="Shinohara N."/>
            <person name="Shippen D.E."/>
            <person name="Soerensen I."/>
            <person name="Sotooka R."/>
            <person name="Sugimoto N."/>
            <person name="Sugita M."/>
            <person name="Sumikawa N."/>
            <person name="Tanurdzic M."/>
            <person name="Theissen G."/>
            <person name="Ulvskov P."/>
            <person name="Wakazuki S."/>
            <person name="Weng J.K."/>
            <person name="Willats W.W."/>
            <person name="Wipf D."/>
            <person name="Wolf P.G."/>
            <person name="Yang L."/>
            <person name="Zimmer A.D."/>
            <person name="Zhu Q."/>
            <person name="Mitros T."/>
            <person name="Hellsten U."/>
            <person name="Loque D."/>
            <person name="Otillar R."/>
            <person name="Salamov A."/>
            <person name="Schmutz J."/>
            <person name="Shapiro H."/>
            <person name="Lindquist E."/>
            <person name="Lucas S."/>
            <person name="Rokhsar D."/>
            <person name="Grigoriev I.V."/>
        </authorList>
    </citation>
    <scope>NUCLEOTIDE SEQUENCE [LARGE SCALE GENOMIC DNA]</scope>
</reference>
<evidence type="ECO:0000259" key="3">
    <source>
        <dbReference type="Pfam" id="PF25568"/>
    </source>
</evidence>
<feature type="domain" description="ATPase AAA-type core" evidence="2">
    <location>
        <begin position="102"/>
        <end position="135"/>
    </location>
</feature>
<feature type="compositionally biased region" description="Polar residues" evidence="1">
    <location>
        <begin position="10"/>
        <end position="25"/>
    </location>
</feature>
<dbReference type="GO" id="GO:0005524">
    <property type="term" value="F:ATP binding"/>
    <property type="evidence" value="ECO:0007669"/>
    <property type="project" value="InterPro"/>
</dbReference>
<evidence type="ECO:0000313" key="4">
    <source>
        <dbReference type="EMBL" id="EFJ15869.1"/>
    </source>
</evidence>
<dbReference type="SUPFAM" id="SSF52540">
    <property type="entry name" value="P-loop containing nucleoside triphosphate hydrolases"/>
    <property type="match status" value="1"/>
</dbReference>
<dbReference type="KEGG" id="smo:SELMODRAFT_422466"/>
<dbReference type="STRING" id="88036.D8SIH2"/>
<keyword evidence="5" id="KW-1185">Reference proteome</keyword>
<evidence type="ECO:0000313" key="5">
    <source>
        <dbReference type="Proteomes" id="UP000001514"/>
    </source>
</evidence>